<evidence type="ECO:0000259" key="4">
    <source>
        <dbReference type="Pfam" id="PF04715"/>
    </source>
</evidence>
<accession>A0A432WWF4</accession>
<evidence type="ECO:0000256" key="2">
    <source>
        <dbReference type="ARBA" id="ARBA00022679"/>
    </source>
</evidence>
<name>A0A432WWF4_9GAMM</name>
<evidence type="ECO:0000313" key="6">
    <source>
        <dbReference type="Proteomes" id="UP000286934"/>
    </source>
</evidence>
<feature type="domain" description="Anthranilate synthase component I N-terminal" evidence="4">
    <location>
        <begin position="52"/>
        <end position="179"/>
    </location>
</feature>
<dbReference type="GO" id="GO:0046820">
    <property type="term" value="F:4-amino-4-deoxychorismate synthase activity"/>
    <property type="evidence" value="ECO:0007669"/>
    <property type="project" value="UniProtKB-EC"/>
</dbReference>
<evidence type="ECO:0000313" key="5">
    <source>
        <dbReference type="EMBL" id="RUO38093.1"/>
    </source>
</evidence>
<evidence type="ECO:0000259" key="3">
    <source>
        <dbReference type="Pfam" id="PF00425"/>
    </source>
</evidence>
<dbReference type="InterPro" id="IPR005801">
    <property type="entry name" value="ADC_synthase"/>
</dbReference>
<dbReference type="PRINTS" id="PR00095">
    <property type="entry name" value="ANTSNTHASEI"/>
</dbReference>
<dbReference type="Proteomes" id="UP000286934">
    <property type="component" value="Unassembled WGS sequence"/>
</dbReference>
<dbReference type="AlphaFoldDB" id="A0A432WWF4"/>
<dbReference type="GO" id="GO:0000162">
    <property type="term" value="P:L-tryptophan biosynthetic process"/>
    <property type="evidence" value="ECO:0007669"/>
    <property type="project" value="TreeGrafter"/>
</dbReference>
<dbReference type="EC" id="2.6.1.85" evidence="1"/>
<dbReference type="InterPro" id="IPR005802">
    <property type="entry name" value="ADC_synth_comp_1"/>
</dbReference>
<dbReference type="InterPro" id="IPR015890">
    <property type="entry name" value="Chorismate_C"/>
</dbReference>
<feature type="domain" description="Chorismate-utilising enzyme C-terminal" evidence="3">
    <location>
        <begin position="222"/>
        <end position="480"/>
    </location>
</feature>
<evidence type="ECO:0000256" key="1">
    <source>
        <dbReference type="ARBA" id="ARBA00013139"/>
    </source>
</evidence>
<proteinExistence type="predicted"/>
<keyword evidence="2" id="KW-0808">Transferase</keyword>
<reference evidence="6" key="1">
    <citation type="journal article" date="2018" name="Front. Microbiol.">
        <title>Genome-Based Analysis Reveals the Taxonomy and Diversity of the Family Idiomarinaceae.</title>
        <authorList>
            <person name="Liu Y."/>
            <person name="Lai Q."/>
            <person name="Shao Z."/>
        </authorList>
    </citation>
    <scope>NUCLEOTIDE SEQUENCE [LARGE SCALE GENOMIC DNA]</scope>
    <source>
        <strain evidence="6">AIS</strain>
    </source>
</reference>
<dbReference type="EMBL" id="PIPP01000001">
    <property type="protein sequence ID" value="RUO38093.1"/>
    <property type="molecule type" value="Genomic_DNA"/>
</dbReference>
<dbReference type="NCBIfam" id="TIGR00553">
    <property type="entry name" value="pabB"/>
    <property type="match status" value="1"/>
</dbReference>
<dbReference type="Gene3D" id="3.60.120.10">
    <property type="entry name" value="Anthranilate synthase"/>
    <property type="match status" value="1"/>
</dbReference>
<comment type="caution">
    <text evidence="5">The sequence shown here is derived from an EMBL/GenBank/DDBJ whole genome shotgun (WGS) entry which is preliminary data.</text>
</comment>
<dbReference type="InterPro" id="IPR006805">
    <property type="entry name" value="Anth_synth_I_N"/>
</dbReference>
<dbReference type="PANTHER" id="PTHR11236:SF50">
    <property type="entry name" value="AMINODEOXYCHORISMATE SYNTHASE COMPONENT 1"/>
    <property type="match status" value="1"/>
</dbReference>
<dbReference type="Pfam" id="PF00425">
    <property type="entry name" value="Chorismate_bind"/>
    <property type="match status" value="1"/>
</dbReference>
<dbReference type="OrthoDB" id="9803598at2"/>
<organism evidence="5 6">
    <name type="scientific">Aliidiomarina shirensis</name>
    <dbReference type="NCBI Taxonomy" id="1048642"/>
    <lineage>
        <taxon>Bacteria</taxon>
        <taxon>Pseudomonadati</taxon>
        <taxon>Pseudomonadota</taxon>
        <taxon>Gammaproteobacteria</taxon>
        <taxon>Alteromonadales</taxon>
        <taxon>Idiomarinaceae</taxon>
        <taxon>Aliidiomarina</taxon>
    </lineage>
</organism>
<dbReference type="Pfam" id="PF04715">
    <property type="entry name" value="Anth_synt_I_N"/>
    <property type="match status" value="1"/>
</dbReference>
<protein>
    <recommendedName>
        <fullName evidence="1">aminodeoxychorismate synthase</fullName>
        <ecNumber evidence="1">2.6.1.85</ecNumber>
    </recommendedName>
</protein>
<dbReference type="PANTHER" id="PTHR11236">
    <property type="entry name" value="AMINOBENZOATE/ANTHRANILATE SYNTHASE"/>
    <property type="match status" value="1"/>
</dbReference>
<dbReference type="InterPro" id="IPR019999">
    <property type="entry name" value="Anth_synth_I-like"/>
</dbReference>
<sequence>MILCYAQRCQFLAYVDDAWVGCFFSIRKVLGDIELAVLLPHLSATALDYKKWHDTCAIFAPFAHEPWAMLLDSAAAKHPDSRYDILLRQPVKTFVGEEQTHGQPFAELEKWLAQNPAPTLPKEFSDLPFQGGIAGLFGYDLGRTLEAIPEIAKADIAIPDIAVGLYVNALIIDHKRQQVVAIHPTNTKITPAEYWAAPAAANDQQSNENFTLTTPWQSNMSAAEYTQRITRIHEYLRAGDCYQINLAQRFAAEFIGDPWQAYIALREANQAPFSAWLNVPGGIVLSLSPERFLQTASNGMVETRPIKGTRPRSQDIQKDKSAADALLMSAKDQAENLMIVDLLRNDLSRVCAAGSVSVPELFKIESFNAVHHLVSTVRGKLAPTQTPLSLLAAAFPGGSITGAPKIRAMQIIEELEPHRRSVYCGSIGYFSFHGHSDTSITIRTLCCTTSNATKHMYCWAGGGIVMDSNADAEYQETFDKVAQILPVLSALGGENRLSAQTARIDASEPNAKTRQEH</sequence>
<gene>
    <name evidence="5" type="primary">pabB</name>
    <name evidence="5" type="ORF">CWE13_00080</name>
</gene>
<dbReference type="SUPFAM" id="SSF56322">
    <property type="entry name" value="ADC synthase"/>
    <property type="match status" value="1"/>
</dbReference>
<dbReference type="GO" id="GO:0009396">
    <property type="term" value="P:folic acid-containing compound biosynthetic process"/>
    <property type="evidence" value="ECO:0007669"/>
    <property type="project" value="InterPro"/>
</dbReference>
<keyword evidence="6" id="KW-1185">Reference proteome</keyword>